<feature type="compositionally biased region" description="Basic and acidic residues" evidence="1">
    <location>
        <begin position="335"/>
        <end position="345"/>
    </location>
</feature>
<dbReference type="AlphaFoldDB" id="A0A9P1CKL9"/>
<name>A0A9P1CKL9_9DINO</name>
<reference evidence="2" key="1">
    <citation type="submission" date="2022-10" db="EMBL/GenBank/DDBJ databases">
        <authorList>
            <person name="Chen Y."/>
            <person name="Dougan E. K."/>
            <person name="Chan C."/>
            <person name="Rhodes N."/>
            <person name="Thang M."/>
        </authorList>
    </citation>
    <scope>NUCLEOTIDE SEQUENCE</scope>
</reference>
<dbReference type="Proteomes" id="UP001152797">
    <property type="component" value="Unassembled WGS sequence"/>
</dbReference>
<organism evidence="2">
    <name type="scientific">Cladocopium goreaui</name>
    <dbReference type="NCBI Taxonomy" id="2562237"/>
    <lineage>
        <taxon>Eukaryota</taxon>
        <taxon>Sar</taxon>
        <taxon>Alveolata</taxon>
        <taxon>Dinophyceae</taxon>
        <taxon>Suessiales</taxon>
        <taxon>Symbiodiniaceae</taxon>
        <taxon>Cladocopium</taxon>
    </lineage>
</organism>
<protein>
    <submittedName>
        <fullName evidence="3">START domain-containing protein</fullName>
    </submittedName>
</protein>
<feature type="compositionally biased region" description="Pro residues" evidence="1">
    <location>
        <begin position="376"/>
        <end position="385"/>
    </location>
</feature>
<evidence type="ECO:0000313" key="2">
    <source>
        <dbReference type="EMBL" id="CAI3992638.1"/>
    </source>
</evidence>
<evidence type="ECO:0000313" key="3">
    <source>
        <dbReference type="EMBL" id="CAL4779950.1"/>
    </source>
</evidence>
<feature type="region of interest" description="Disordered" evidence="1">
    <location>
        <begin position="333"/>
        <end position="426"/>
    </location>
</feature>
<dbReference type="EMBL" id="CAMXCT010001736">
    <property type="protein sequence ID" value="CAI3992638.1"/>
    <property type="molecule type" value="Genomic_DNA"/>
</dbReference>
<feature type="compositionally biased region" description="Basic and acidic residues" evidence="1">
    <location>
        <begin position="389"/>
        <end position="403"/>
    </location>
</feature>
<sequence>MNRVGTSPGFELNGINHNLLRAGSNLTAATAAIADPYLRLRPARWHDPTWVRSEREPRKVSEQLQSYQIDQISESLHQELHTFLEVFAIRLESREAALSDAAAEIRKSSEFVISDMQKRFDTFLEQEGESAAKVMGQRRAKLEEAGAAAQRLLQELPVDFPARFQQVESQVLQMSSKDFNGQRLSNLCHNSPKKEEKNLDSSLEQMRLAIQLQGLSKGFKSLEERFSAMQSRLSRNEKTSQQALAQARHLETMISGLPTRVEDQISFQNLRRQVKEMSKTLAAASLSVSAEDFEELQTKVFNLEHRLGKDHLVSPVTIGDGCNPLADLADVASADSKDEPAERRKVASFRQGYGQDGEDGPMEGLHFGDGTVEPQPALPALPALPPGHGRPEESSDKVREDQLLRSPKRSQEQVPVRQHPAGYDCHRPPIKGFKRVENDVKSIWAACGPEKTLLLQAGTVQLPIPVTKWLATSIGGLAGRHLISNMVKTAQRATQPGNPWDKAMAEDSFGIYSKLYQCAQSPASLARSRDRECHLSNSDFQRFFNRTLPH</sequence>
<keyword evidence="4" id="KW-1185">Reference proteome</keyword>
<evidence type="ECO:0000256" key="1">
    <source>
        <dbReference type="SAM" id="MobiDB-lite"/>
    </source>
</evidence>
<evidence type="ECO:0000313" key="4">
    <source>
        <dbReference type="Proteomes" id="UP001152797"/>
    </source>
</evidence>
<gene>
    <name evidence="2" type="ORF">C1SCF055_LOCUS19452</name>
</gene>
<dbReference type="EMBL" id="CAMXCT020001736">
    <property type="protein sequence ID" value="CAL1146013.1"/>
    <property type="molecule type" value="Genomic_DNA"/>
</dbReference>
<dbReference type="EMBL" id="CAMXCT030001736">
    <property type="protein sequence ID" value="CAL4779950.1"/>
    <property type="molecule type" value="Genomic_DNA"/>
</dbReference>
<proteinExistence type="predicted"/>
<accession>A0A9P1CKL9</accession>
<reference evidence="3 4" key="2">
    <citation type="submission" date="2024-05" db="EMBL/GenBank/DDBJ databases">
        <authorList>
            <person name="Chen Y."/>
            <person name="Shah S."/>
            <person name="Dougan E. K."/>
            <person name="Thang M."/>
            <person name="Chan C."/>
        </authorList>
    </citation>
    <scope>NUCLEOTIDE SEQUENCE [LARGE SCALE GENOMIC DNA]</scope>
</reference>
<comment type="caution">
    <text evidence="2">The sequence shown here is derived from an EMBL/GenBank/DDBJ whole genome shotgun (WGS) entry which is preliminary data.</text>
</comment>